<dbReference type="InterPro" id="IPR011386">
    <property type="entry name" value="Put_ATP-NAD_kin"/>
</dbReference>
<dbReference type="PIRSF" id="PIRSF016907">
    <property type="entry name" value="Kin_ATP-NAD"/>
    <property type="match status" value="1"/>
</dbReference>
<dbReference type="Gene3D" id="3.40.50.10330">
    <property type="entry name" value="Probable inorganic polyphosphate/atp-NAD kinase, domain 1"/>
    <property type="match status" value="1"/>
</dbReference>
<keyword evidence="2" id="KW-0418">Kinase</keyword>
<gene>
    <name evidence="2" type="ORF">ACFPYI_03180</name>
</gene>
<dbReference type="PANTHER" id="PTHR40697">
    <property type="entry name" value="ACETOIN CATABOLISM PROTEIN X"/>
    <property type="match status" value="1"/>
</dbReference>
<dbReference type="InterPro" id="IPR017438">
    <property type="entry name" value="ATP-NAD_kinase_N"/>
</dbReference>
<evidence type="ECO:0000256" key="1">
    <source>
        <dbReference type="SAM" id="MobiDB-lite"/>
    </source>
</evidence>
<dbReference type="Proteomes" id="UP001596099">
    <property type="component" value="Unassembled WGS sequence"/>
</dbReference>
<dbReference type="InterPro" id="IPR002504">
    <property type="entry name" value="NADK"/>
</dbReference>
<comment type="caution">
    <text evidence="2">The sequence shown here is derived from an EMBL/GenBank/DDBJ whole genome shotgun (WGS) entry which is preliminary data.</text>
</comment>
<feature type="region of interest" description="Disordered" evidence="1">
    <location>
        <begin position="79"/>
        <end position="110"/>
    </location>
</feature>
<dbReference type="PANTHER" id="PTHR40697:SF2">
    <property type="entry name" value="ATP-NAD KINASE-RELATED"/>
    <property type="match status" value="1"/>
</dbReference>
<dbReference type="Pfam" id="PF20143">
    <property type="entry name" value="NAD_kinase_C"/>
    <property type="match status" value="1"/>
</dbReference>
<dbReference type="InterPro" id="IPR016064">
    <property type="entry name" value="NAD/diacylglycerol_kinase_sf"/>
</dbReference>
<organism evidence="2 3">
    <name type="scientific">Halomarina salina</name>
    <dbReference type="NCBI Taxonomy" id="1872699"/>
    <lineage>
        <taxon>Archaea</taxon>
        <taxon>Methanobacteriati</taxon>
        <taxon>Methanobacteriota</taxon>
        <taxon>Stenosarchaea group</taxon>
        <taxon>Halobacteria</taxon>
        <taxon>Halobacteriales</taxon>
        <taxon>Natronomonadaceae</taxon>
        <taxon>Halomarina</taxon>
    </lineage>
</organism>
<sequence length="378" mass="39206">MRRIGVVVNPVAGMGGRVGLKGTDGMVGEARARGAEPRAPDRAREALDALRTAAEGSGESVELLTWGGVMGESAAEAAGLDHEVLGSPSGEAGEREGGRNGDPPETSADDTRAAVRAMVDAGVDLLLFAGGDGTAVDVAEVVAETESETPILGVPAGVKIYSSVFGVTPRSAGRIAATFDRSEEREVNDIDEAAYREGEVRSELRAIVRVPVANEVQSSKQLGGGSVEALAAGVAADVEPGVTYVLGPGSTVGAIERELGVEGSPLGVDVWRAGEADQDGELLVRDGSEREILDALGEENVIVVSPIGGQGFVFGRGNQQLSPAVIRRCSVVVVASPSKLDTVGELRVDTGDPDLDEKLRGWQKVRVGRFEHRLLKTV</sequence>
<accession>A0ABD5RJH5</accession>
<dbReference type="InterPro" id="IPR039065">
    <property type="entry name" value="AcoX-like"/>
</dbReference>
<dbReference type="AlphaFoldDB" id="A0ABD5RJH5"/>
<dbReference type="EMBL" id="JBHSQH010000001">
    <property type="protein sequence ID" value="MFC5970324.1"/>
    <property type="molecule type" value="Genomic_DNA"/>
</dbReference>
<keyword evidence="2" id="KW-0808">Transferase</keyword>
<evidence type="ECO:0000313" key="2">
    <source>
        <dbReference type="EMBL" id="MFC5970324.1"/>
    </source>
</evidence>
<dbReference type="SUPFAM" id="SSF111331">
    <property type="entry name" value="NAD kinase/diacylglycerol kinase-like"/>
    <property type="match status" value="1"/>
</dbReference>
<proteinExistence type="predicted"/>
<dbReference type="RefSeq" id="WP_247419177.1">
    <property type="nucleotide sequence ID" value="NZ_JALLGW010000002.1"/>
</dbReference>
<protein>
    <submittedName>
        <fullName evidence="2">ATP-NAD kinase family protein</fullName>
    </submittedName>
</protein>
<keyword evidence="3" id="KW-1185">Reference proteome</keyword>
<reference evidence="2 3" key="1">
    <citation type="journal article" date="2019" name="Int. J. Syst. Evol. Microbiol.">
        <title>The Global Catalogue of Microorganisms (GCM) 10K type strain sequencing project: providing services to taxonomists for standard genome sequencing and annotation.</title>
        <authorList>
            <consortium name="The Broad Institute Genomics Platform"/>
            <consortium name="The Broad Institute Genome Sequencing Center for Infectious Disease"/>
            <person name="Wu L."/>
            <person name="Ma J."/>
        </authorList>
    </citation>
    <scope>NUCLEOTIDE SEQUENCE [LARGE SCALE GENOMIC DNA]</scope>
    <source>
        <strain evidence="2 3">CGMCC 1.12543</strain>
    </source>
</reference>
<dbReference type="Pfam" id="PF01513">
    <property type="entry name" value="NAD_kinase"/>
    <property type="match status" value="1"/>
</dbReference>
<name>A0ABD5RJH5_9EURY</name>
<dbReference type="GO" id="GO:0016301">
    <property type="term" value="F:kinase activity"/>
    <property type="evidence" value="ECO:0007669"/>
    <property type="project" value="UniProtKB-KW"/>
</dbReference>
<evidence type="ECO:0000313" key="3">
    <source>
        <dbReference type="Proteomes" id="UP001596099"/>
    </source>
</evidence>